<sequence>MSQDLRILFQLVYGTYRERLGPAHCSFECAPTFRLDQTTNTCVAESSGNQGDNQGGNQGGNSESKECVPPSYTAFASPSDQCRCYRRPASAQAVATKCEPPTSGHGTAGCKTISPTSSECIVKCDADYIPTADKLDCKPSAPAATVPEDQCSSEETGTYLIADPVLGCRCSRTQETGWCGLPTPETATMTCKHDAGLVNARCTVADCPSGNAPSTTNPLECASSDGTPGRLNGNTDCANGKVYALPGRAGCTCVPTGQTAPQAATECLSPPEDGWAVCSFMRVTTPARCLIACSPPYAITPENTCE</sequence>
<organism evidence="2 3">
    <name type="scientific">Collybia nuda</name>
    <dbReference type="NCBI Taxonomy" id="64659"/>
    <lineage>
        <taxon>Eukaryota</taxon>
        <taxon>Fungi</taxon>
        <taxon>Dikarya</taxon>
        <taxon>Basidiomycota</taxon>
        <taxon>Agaricomycotina</taxon>
        <taxon>Agaricomycetes</taxon>
        <taxon>Agaricomycetidae</taxon>
        <taxon>Agaricales</taxon>
        <taxon>Tricholomatineae</taxon>
        <taxon>Clitocybaceae</taxon>
        <taxon>Collybia</taxon>
    </lineage>
</organism>
<comment type="caution">
    <text evidence="2">The sequence shown here is derived from an EMBL/GenBank/DDBJ whole genome shotgun (WGS) entry which is preliminary data.</text>
</comment>
<dbReference type="EMBL" id="MU150420">
    <property type="protein sequence ID" value="KAF9456512.1"/>
    <property type="molecule type" value="Genomic_DNA"/>
</dbReference>
<name>A0A9P5XRT3_9AGAR</name>
<accession>A0A9P5XRT3</accession>
<reference evidence="2" key="1">
    <citation type="submission" date="2020-11" db="EMBL/GenBank/DDBJ databases">
        <authorList>
            <consortium name="DOE Joint Genome Institute"/>
            <person name="Ahrendt S."/>
            <person name="Riley R."/>
            <person name="Andreopoulos W."/>
            <person name="Labutti K."/>
            <person name="Pangilinan J."/>
            <person name="Ruiz-Duenas F.J."/>
            <person name="Barrasa J.M."/>
            <person name="Sanchez-Garcia M."/>
            <person name="Camarero S."/>
            <person name="Miyauchi S."/>
            <person name="Serrano A."/>
            <person name="Linde D."/>
            <person name="Babiker R."/>
            <person name="Drula E."/>
            <person name="Ayuso-Fernandez I."/>
            <person name="Pacheco R."/>
            <person name="Padilla G."/>
            <person name="Ferreira P."/>
            <person name="Barriuso J."/>
            <person name="Kellner H."/>
            <person name="Castanera R."/>
            <person name="Alfaro M."/>
            <person name="Ramirez L."/>
            <person name="Pisabarro A.G."/>
            <person name="Kuo A."/>
            <person name="Tritt A."/>
            <person name="Lipzen A."/>
            <person name="He G."/>
            <person name="Yan M."/>
            <person name="Ng V."/>
            <person name="Cullen D."/>
            <person name="Martin F."/>
            <person name="Rosso M.-N."/>
            <person name="Henrissat B."/>
            <person name="Hibbett D."/>
            <person name="Martinez A.T."/>
            <person name="Grigoriev I.V."/>
        </authorList>
    </citation>
    <scope>NUCLEOTIDE SEQUENCE</scope>
    <source>
        <strain evidence="2">CBS 247.69</strain>
    </source>
</reference>
<dbReference type="Proteomes" id="UP000807353">
    <property type="component" value="Unassembled WGS sequence"/>
</dbReference>
<evidence type="ECO:0000256" key="1">
    <source>
        <dbReference type="SAM" id="MobiDB-lite"/>
    </source>
</evidence>
<feature type="region of interest" description="Disordered" evidence="1">
    <location>
        <begin position="44"/>
        <end position="66"/>
    </location>
</feature>
<gene>
    <name evidence="2" type="ORF">BDZ94DRAFT_1315082</name>
</gene>
<protein>
    <submittedName>
        <fullName evidence="2">Uncharacterized protein</fullName>
    </submittedName>
</protein>
<evidence type="ECO:0000313" key="3">
    <source>
        <dbReference type="Proteomes" id="UP000807353"/>
    </source>
</evidence>
<dbReference type="OrthoDB" id="2949043at2759"/>
<dbReference type="AlphaFoldDB" id="A0A9P5XRT3"/>
<proteinExistence type="predicted"/>
<keyword evidence="3" id="KW-1185">Reference proteome</keyword>
<evidence type="ECO:0000313" key="2">
    <source>
        <dbReference type="EMBL" id="KAF9456512.1"/>
    </source>
</evidence>